<evidence type="ECO:0000313" key="2">
    <source>
        <dbReference type="Proteomes" id="UP000183983"/>
    </source>
</evidence>
<dbReference type="EMBL" id="FRDA01000002">
    <property type="protein sequence ID" value="SHM65773.1"/>
    <property type="molecule type" value="Genomic_DNA"/>
</dbReference>
<protein>
    <submittedName>
        <fullName evidence="1">Uncharacterized protein</fullName>
    </submittedName>
</protein>
<evidence type="ECO:0000313" key="1">
    <source>
        <dbReference type="EMBL" id="SHM65773.1"/>
    </source>
</evidence>
<dbReference type="Proteomes" id="UP000183983">
    <property type="component" value="Unassembled WGS sequence"/>
</dbReference>
<organism evidence="1 2">
    <name type="scientific">Pseudomonas asturiensis</name>
    <dbReference type="NCBI Taxonomy" id="1190415"/>
    <lineage>
        <taxon>Bacteria</taxon>
        <taxon>Pseudomonadati</taxon>
        <taxon>Pseudomonadota</taxon>
        <taxon>Gammaproteobacteria</taxon>
        <taxon>Pseudomonadales</taxon>
        <taxon>Pseudomonadaceae</taxon>
        <taxon>Pseudomonas</taxon>
    </lineage>
</organism>
<accession>A0A1M7KK76</accession>
<name>A0A1M7KK76_9PSED</name>
<dbReference type="AlphaFoldDB" id="A0A1M7KK76"/>
<dbReference type="STRING" id="1190415.SAMN05216593_102201"/>
<sequence length="50" mass="5836">MTSYEHNQMDDRADIQPAQDFIYQPGYQALSAQQQRRVIAIYTFGSVRLL</sequence>
<gene>
    <name evidence="1" type="ORF">SAMN05216593_102201</name>
</gene>
<proteinExistence type="predicted"/>
<reference evidence="1 2" key="1">
    <citation type="submission" date="2016-11" db="EMBL/GenBank/DDBJ databases">
        <authorList>
            <person name="Jaros S."/>
            <person name="Januszkiewicz K."/>
            <person name="Wedrychowicz H."/>
        </authorList>
    </citation>
    <scope>NUCLEOTIDE SEQUENCE [LARGE SCALE GENOMIC DNA]</scope>
    <source>
        <strain evidence="1 2">LMG 26898</strain>
    </source>
</reference>